<evidence type="ECO:0000313" key="11">
    <source>
        <dbReference type="EMBL" id="MBF2717146.1"/>
    </source>
</evidence>
<keyword evidence="15" id="KW-0969">Cilium</keyword>
<keyword evidence="15" id="KW-0966">Cell projection</keyword>
<reference evidence="17 18" key="2">
    <citation type="submission" date="2019-11" db="EMBL/GenBank/DDBJ databases">
        <title>Whole-genome sequencing of Allorhizobium vitis.</title>
        <authorList>
            <person name="Gan H.M."/>
            <person name="Savka M.A."/>
        </authorList>
    </citation>
    <scope>NUCLEOTIDE SEQUENCE [LARGE SCALE GENOMIC DNA]</scope>
    <source>
        <strain evidence="13 18">RF2/1</strain>
        <strain evidence="12 17">T1/7</strain>
    </source>
</reference>
<evidence type="ECO:0000313" key="18">
    <source>
        <dbReference type="Proteomes" id="UP000179536"/>
    </source>
</evidence>
<protein>
    <recommendedName>
        <fullName evidence="3 9">Flagellar biosynthetic protein FliQ</fullName>
    </recommendedName>
</protein>
<dbReference type="OrthoDB" id="9806440at2"/>
<organism evidence="15 22">
    <name type="scientific">Agrobacterium vitis</name>
    <name type="common">Rhizobium vitis</name>
    <dbReference type="NCBI Taxonomy" id="373"/>
    <lineage>
        <taxon>Bacteria</taxon>
        <taxon>Pseudomonadati</taxon>
        <taxon>Pseudomonadota</taxon>
        <taxon>Alphaproteobacteria</taxon>
        <taxon>Hyphomicrobiales</taxon>
        <taxon>Rhizobiaceae</taxon>
        <taxon>Rhizobium/Agrobacterium group</taxon>
        <taxon>Agrobacterium</taxon>
    </lineage>
</organism>
<feature type="transmembrane region" description="Helical" evidence="9">
    <location>
        <begin position="12"/>
        <end position="38"/>
    </location>
</feature>
<evidence type="ECO:0000256" key="6">
    <source>
        <dbReference type="ARBA" id="ARBA00022989"/>
    </source>
</evidence>
<dbReference type="Proteomes" id="UP000179536">
    <property type="component" value="Unassembled WGS sequence"/>
</dbReference>
<keyword evidence="7 9" id="KW-0472">Membrane</keyword>
<gene>
    <name evidence="9 15" type="primary">fliQ</name>
    <name evidence="13" type="ORF">BBK91_012355</name>
    <name evidence="12" type="ORF">BBL17_020055</name>
    <name evidence="10" type="ORF">DXT89_25020</name>
    <name evidence="16" type="ORF">GOZ88_16485</name>
    <name evidence="15" type="ORF">GOZ90_13080</name>
    <name evidence="14" type="ORF">GOZ95_19420</name>
    <name evidence="11" type="ORF">IEI95_023315</name>
</gene>
<evidence type="ECO:0000313" key="21">
    <source>
        <dbReference type="Proteomes" id="UP000440716"/>
    </source>
</evidence>
<evidence type="ECO:0000313" key="15">
    <source>
        <dbReference type="EMBL" id="MUZ73615.1"/>
    </source>
</evidence>
<evidence type="ECO:0000313" key="13">
    <source>
        <dbReference type="EMBL" id="MUP10663.1"/>
    </source>
</evidence>
<evidence type="ECO:0000313" key="16">
    <source>
        <dbReference type="EMBL" id="MVA57702.1"/>
    </source>
</evidence>
<keyword evidence="4 9" id="KW-1003">Cell membrane</keyword>
<dbReference type="NCBIfam" id="NF004671">
    <property type="entry name" value="PRK06010.1"/>
    <property type="match status" value="1"/>
</dbReference>
<dbReference type="EMBL" id="QUSG01000026">
    <property type="protein sequence ID" value="KAA3520734.1"/>
    <property type="molecule type" value="Genomic_DNA"/>
</dbReference>
<evidence type="ECO:0000256" key="1">
    <source>
        <dbReference type="ARBA" id="ARBA00004651"/>
    </source>
</evidence>
<keyword evidence="5 9" id="KW-0812">Transmembrane</keyword>
<dbReference type="InterPro" id="IPR002191">
    <property type="entry name" value="Bac_export_3"/>
</dbReference>
<name>A0A109CY77_AGRVI</name>
<reference evidence="10 20" key="1">
    <citation type="submission" date="2018-08" db="EMBL/GenBank/DDBJ databases">
        <title>Genome sequencing of Agrobacterium vitis strain ICMP 10754.</title>
        <authorList>
            <person name="Visnovsky S.B."/>
            <person name="Pitman A.R."/>
        </authorList>
    </citation>
    <scope>NUCLEOTIDE SEQUENCE [LARGE SCALE GENOMIC DNA]</scope>
    <source>
        <strain evidence="10 20">ICMP 10754</strain>
    </source>
</reference>
<dbReference type="PANTHER" id="PTHR34040:SF2">
    <property type="entry name" value="FLAGELLAR BIOSYNTHETIC PROTEIN FLIQ"/>
    <property type="match status" value="1"/>
</dbReference>
<feature type="transmembrane region" description="Helical" evidence="9">
    <location>
        <begin position="58"/>
        <end position="81"/>
    </location>
</feature>
<dbReference type="Proteomes" id="UP000179454">
    <property type="component" value="Unassembled WGS sequence"/>
</dbReference>
<dbReference type="Proteomes" id="UP000440716">
    <property type="component" value="Unassembled WGS sequence"/>
</dbReference>
<dbReference type="GeneID" id="60681624"/>
<dbReference type="Proteomes" id="UP000436911">
    <property type="component" value="Unassembled WGS sequence"/>
</dbReference>
<comment type="function">
    <text evidence="9">Role in flagellar biosynthesis.</text>
</comment>
<evidence type="ECO:0000256" key="2">
    <source>
        <dbReference type="ARBA" id="ARBA00006156"/>
    </source>
</evidence>
<comment type="caution">
    <text evidence="15">The sequence shown here is derived from an EMBL/GenBank/DDBJ whole genome shotgun (WGS) entry which is preliminary data.</text>
</comment>
<sequence length="88" mass="9248">MNEADALDIMRAAVWTVLIASGPAVLAAMIVGVVVALIQALTQIQEMTLTFVPKIVAIMVTIGISAPFVGSQISIFANLVFSRVQSGF</sequence>
<dbReference type="PRINTS" id="PR00952">
    <property type="entry name" value="TYPE3IMQPROT"/>
</dbReference>
<evidence type="ECO:0000313" key="14">
    <source>
        <dbReference type="EMBL" id="MUZ59616.1"/>
    </source>
</evidence>
<evidence type="ECO:0000256" key="9">
    <source>
        <dbReference type="RuleBase" id="RU364090"/>
    </source>
</evidence>
<evidence type="ECO:0000313" key="22">
    <source>
        <dbReference type="Proteomes" id="UP000477951"/>
    </source>
</evidence>
<dbReference type="EMBL" id="MBFE02000016">
    <property type="protein sequence ID" value="MUO44072.1"/>
    <property type="molecule type" value="Genomic_DNA"/>
</dbReference>
<evidence type="ECO:0000256" key="4">
    <source>
        <dbReference type="ARBA" id="ARBA00022475"/>
    </source>
</evidence>
<evidence type="ECO:0000256" key="5">
    <source>
        <dbReference type="ARBA" id="ARBA00022692"/>
    </source>
</evidence>
<evidence type="ECO:0000256" key="7">
    <source>
        <dbReference type="ARBA" id="ARBA00023136"/>
    </source>
</evidence>
<dbReference type="EMBL" id="WPHR01000009">
    <property type="protein sequence ID" value="MUZ73615.1"/>
    <property type="molecule type" value="Genomic_DNA"/>
</dbReference>
<dbReference type="NCBIfam" id="TIGR01402">
    <property type="entry name" value="fliQ"/>
    <property type="match status" value="1"/>
</dbReference>
<keyword evidence="15" id="KW-0282">Flagellum</keyword>
<comment type="subcellular location">
    <subcellularLocation>
        <location evidence="1 9">Cell membrane</location>
        <topology evidence="1">Multi-pass membrane protein</topology>
    </subcellularLocation>
    <subcellularLocation>
        <location evidence="9">Bacterial flagellum basal body</location>
    </subcellularLocation>
</comment>
<dbReference type="Proteomes" id="UP000477951">
    <property type="component" value="Unassembled WGS sequence"/>
</dbReference>
<keyword evidence="8 9" id="KW-0975">Bacterial flagellum</keyword>
<dbReference type="EMBL" id="JACXXJ020000005">
    <property type="protein sequence ID" value="MBF2717146.1"/>
    <property type="molecule type" value="Genomic_DNA"/>
</dbReference>
<keyword evidence="6 9" id="KW-1133">Transmembrane helix</keyword>
<keyword evidence="17" id="KW-1185">Reference proteome</keyword>
<dbReference type="EMBL" id="WPHU01000006">
    <property type="protein sequence ID" value="MVA57702.1"/>
    <property type="molecule type" value="Genomic_DNA"/>
</dbReference>
<evidence type="ECO:0000313" key="17">
    <source>
        <dbReference type="Proteomes" id="UP000179454"/>
    </source>
</evidence>
<dbReference type="OMA" id="RSAIWTI"/>
<proteinExistence type="inferred from homology"/>
<evidence type="ECO:0000313" key="20">
    <source>
        <dbReference type="Proteomes" id="UP000436911"/>
    </source>
</evidence>
<dbReference type="Pfam" id="PF01313">
    <property type="entry name" value="Bac_export_3"/>
    <property type="match status" value="1"/>
</dbReference>
<dbReference type="GO" id="GO:0044780">
    <property type="term" value="P:bacterial-type flagellum assembly"/>
    <property type="evidence" value="ECO:0007669"/>
    <property type="project" value="InterPro"/>
</dbReference>
<dbReference type="GO" id="GO:0009306">
    <property type="term" value="P:protein secretion"/>
    <property type="evidence" value="ECO:0007669"/>
    <property type="project" value="InterPro"/>
</dbReference>
<dbReference type="InterPro" id="IPR006305">
    <property type="entry name" value="FliQ"/>
</dbReference>
<evidence type="ECO:0000313" key="12">
    <source>
        <dbReference type="EMBL" id="MUO44072.1"/>
    </source>
</evidence>
<dbReference type="GO" id="GO:0005886">
    <property type="term" value="C:plasma membrane"/>
    <property type="evidence" value="ECO:0007669"/>
    <property type="project" value="UniProtKB-SubCell"/>
</dbReference>
<accession>A0A109CY77</accession>
<evidence type="ECO:0000256" key="8">
    <source>
        <dbReference type="ARBA" id="ARBA00023143"/>
    </source>
</evidence>
<dbReference type="EMBL" id="WPHM01000011">
    <property type="protein sequence ID" value="MUZ59616.1"/>
    <property type="molecule type" value="Genomic_DNA"/>
</dbReference>
<dbReference type="Proteomes" id="UP000436692">
    <property type="component" value="Unassembled WGS sequence"/>
</dbReference>
<dbReference type="Proteomes" id="UP000655037">
    <property type="component" value="Unassembled WGS sequence"/>
</dbReference>
<evidence type="ECO:0000256" key="3">
    <source>
        <dbReference type="ARBA" id="ARBA00021718"/>
    </source>
</evidence>
<comment type="similarity">
    <text evidence="2 9">Belongs to the FliQ/MopD/SpaQ family.</text>
</comment>
<reference evidence="19 21" key="3">
    <citation type="submission" date="2019-12" db="EMBL/GenBank/DDBJ databases">
        <title>Whole-genome sequencing of Allorhizobium vitis.</title>
        <authorList>
            <person name="Gan H.M."/>
            <person name="Szegedi E."/>
            <person name="Burr T."/>
            <person name="Savka M.A."/>
        </authorList>
    </citation>
    <scope>NUCLEOTIDE SEQUENCE [LARGE SCALE GENOMIC DNA]</scope>
    <source>
        <strain evidence="16 21">CG415</strain>
        <strain evidence="15 22">CG516</strain>
        <strain evidence="14 19">CG989</strain>
    </source>
</reference>
<evidence type="ECO:0000313" key="19">
    <source>
        <dbReference type="Proteomes" id="UP000436692"/>
    </source>
</evidence>
<dbReference type="GO" id="GO:0009425">
    <property type="term" value="C:bacterial-type flagellum basal body"/>
    <property type="evidence" value="ECO:0007669"/>
    <property type="project" value="UniProtKB-SubCell"/>
</dbReference>
<reference evidence="11" key="4">
    <citation type="submission" date="2020-11" db="EMBL/GenBank/DDBJ databases">
        <title>Agrobacterium vitis strain K377 genome.</title>
        <authorList>
            <person name="Xi H."/>
        </authorList>
    </citation>
    <scope>NUCLEOTIDE SEQUENCE</scope>
    <source>
        <strain evidence="11">K377</strain>
    </source>
</reference>
<evidence type="ECO:0000313" key="10">
    <source>
        <dbReference type="EMBL" id="KAA3520734.1"/>
    </source>
</evidence>
<dbReference type="AlphaFoldDB" id="A0A109CY77"/>
<dbReference type="PANTHER" id="PTHR34040">
    <property type="entry name" value="FLAGELLAR BIOSYNTHETIC PROTEIN FLIQ"/>
    <property type="match status" value="1"/>
</dbReference>
<dbReference type="PIRSF" id="PIRSF004669">
    <property type="entry name" value="FliQ"/>
    <property type="match status" value="1"/>
</dbReference>
<dbReference type="EMBL" id="MBFA02000006">
    <property type="protein sequence ID" value="MUP10663.1"/>
    <property type="molecule type" value="Genomic_DNA"/>
</dbReference>
<dbReference type="RefSeq" id="WP_015914971.1">
    <property type="nucleotide sequence ID" value="NZ_AP023268.1"/>
</dbReference>